<protein>
    <submittedName>
        <fullName evidence="2">Uncharacterized protein</fullName>
    </submittedName>
</protein>
<feature type="region of interest" description="Disordered" evidence="1">
    <location>
        <begin position="145"/>
        <end position="179"/>
    </location>
</feature>
<reference evidence="2 3" key="1">
    <citation type="journal article" date="2018" name="PLoS ONE">
        <title>The draft genome of Kipferlia bialata reveals reductive genome evolution in fornicate parasites.</title>
        <authorList>
            <person name="Tanifuji G."/>
            <person name="Takabayashi S."/>
            <person name="Kume K."/>
            <person name="Takagi M."/>
            <person name="Nakayama T."/>
            <person name="Kamikawa R."/>
            <person name="Inagaki Y."/>
            <person name="Hashimoto T."/>
        </authorList>
    </citation>
    <scope>NUCLEOTIDE SEQUENCE [LARGE SCALE GENOMIC DNA]</scope>
    <source>
        <strain evidence="2">NY0173</strain>
    </source>
</reference>
<feature type="compositionally biased region" description="Basic and acidic residues" evidence="1">
    <location>
        <begin position="36"/>
        <end position="56"/>
    </location>
</feature>
<dbReference type="AlphaFoldDB" id="A0A9K3CYF8"/>
<sequence length="215" mass="23626">DPAFLSTVVKHVSEEELAKKPKGVYATKPGTLLSKRKTDAREQEETAKRDRERDISTGKTALKPRAPRGDMSRTGRKTTKRDRTPERERSHIQSERGKTGKAFQATSHAPLAPLQMPVSQLGAASLPSAPFNRRKVPINKGEHELARERSGTAARHPLSSLDPIGSRMRGRDSLSTTTSVPQLGVTRTGRLFEVLPSTGHTVHISNNSLLKDTLK</sequence>
<evidence type="ECO:0000313" key="3">
    <source>
        <dbReference type="Proteomes" id="UP000265618"/>
    </source>
</evidence>
<keyword evidence="3" id="KW-1185">Reference proteome</keyword>
<dbReference type="Proteomes" id="UP000265618">
    <property type="component" value="Unassembled WGS sequence"/>
</dbReference>
<comment type="caution">
    <text evidence="2">The sequence shown here is derived from an EMBL/GenBank/DDBJ whole genome shotgun (WGS) entry which is preliminary data.</text>
</comment>
<evidence type="ECO:0000313" key="2">
    <source>
        <dbReference type="EMBL" id="GIQ85576.1"/>
    </source>
</evidence>
<name>A0A9K3CYF8_9EUKA</name>
<gene>
    <name evidence="2" type="ORF">KIPB_007265</name>
</gene>
<feature type="compositionally biased region" description="Basic and acidic residues" evidence="1">
    <location>
        <begin position="81"/>
        <end position="98"/>
    </location>
</feature>
<proteinExistence type="predicted"/>
<organism evidence="2 3">
    <name type="scientific">Kipferlia bialata</name>
    <dbReference type="NCBI Taxonomy" id="797122"/>
    <lineage>
        <taxon>Eukaryota</taxon>
        <taxon>Metamonada</taxon>
        <taxon>Carpediemonas-like organisms</taxon>
        <taxon>Kipferlia</taxon>
    </lineage>
</organism>
<feature type="region of interest" description="Disordered" evidence="1">
    <location>
        <begin position="18"/>
        <end position="102"/>
    </location>
</feature>
<evidence type="ECO:0000256" key="1">
    <source>
        <dbReference type="SAM" id="MobiDB-lite"/>
    </source>
</evidence>
<feature type="non-terminal residue" evidence="2">
    <location>
        <position position="215"/>
    </location>
</feature>
<dbReference type="EMBL" id="BDIP01002013">
    <property type="protein sequence ID" value="GIQ85576.1"/>
    <property type="molecule type" value="Genomic_DNA"/>
</dbReference>
<accession>A0A9K3CYF8</accession>